<organism evidence="6 7">
    <name type="scientific">Physocladia obscura</name>
    <dbReference type="NCBI Taxonomy" id="109957"/>
    <lineage>
        <taxon>Eukaryota</taxon>
        <taxon>Fungi</taxon>
        <taxon>Fungi incertae sedis</taxon>
        <taxon>Chytridiomycota</taxon>
        <taxon>Chytridiomycota incertae sedis</taxon>
        <taxon>Chytridiomycetes</taxon>
        <taxon>Chytridiales</taxon>
        <taxon>Chytriomycetaceae</taxon>
        <taxon>Physocladia</taxon>
    </lineage>
</organism>
<protein>
    <recommendedName>
        <fullName evidence="5">MYND-type domain-containing protein</fullName>
    </recommendedName>
</protein>
<keyword evidence="3" id="KW-0862">Zinc</keyword>
<dbReference type="EMBL" id="JADGJH010001529">
    <property type="protein sequence ID" value="KAJ3112568.1"/>
    <property type="molecule type" value="Genomic_DNA"/>
</dbReference>
<evidence type="ECO:0000259" key="5">
    <source>
        <dbReference type="PROSITE" id="PS50865"/>
    </source>
</evidence>
<name>A0AAD5XDY2_9FUNG</name>
<dbReference type="PROSITE" id="PS50865">
    <property type="entry name" value="ZF_MYND_2"/>
    <property type="match status" value="1"/>
</dbReference>
<reference evidence="6" key="1">
    <citation type="submission" date="2020-05" db="EMBL/GenBank/DDBJ databases">
        <title>Phylogenomic resolution of chytrid fungi.</title>
        <authorList>
            <person name="Stajich J.E."/>
            <person name="Amses K."/>
            <person name="Simmons R."/>
            <person name="Seto K."/>
            <person name="Myers J."/>
            <person name="Bonds A."/>
            <person name="Quandt C.A."/>
            <person name="Barry K."/>
            <person name="Liu P."/>
            <person name="Grigoriev I."/>
            <person name="Longcore J.E."/>
            <person name="James T.Y."/>
        </authorList>
    </citation>
    <scope>NUCLEOTIDE SEQUENCE</scope>
    <source>
        <strain evidence="6">JEL0513</strain>
    </source>
</reference>
<feature type="domain" description="MYND-type" evidence="5">
    <location>
        <begin position="341"/>
        <end position="381"/>
    </location>
</feature>
<evidence type="ECO:0000256" key="2">
    <source>
        <dbReference type="ARBA" id="ARBA00022771"/>
    </source>
</evidence>
<keyword evidence="7" id="KW-1185">Reference proteome</keyword>
<dbReference type="SUPFAM" id="SSF144232">
    <property type="entry name" value="HIT/MYND zinc finger-like"/>
    <property type="match status" value="1"/>
</dbReference>
<evidence type="ECO:0000256" key="1">
    <source>
        <dbReference type="ARBA" id="ARBA00022723"/>
    </source>
</evidence>
<dbReference type="GO" id="GO:0008270">
    <property type="term" value="F:zinc ion binding"/>
    <property type="evidence" value="ECO:0007669"/>
    <property type="project" value="UniProtKB-KW"/>
</dbReference>
<evidence type="ECO:0000313" key="6">
    <source>
        <dbReference type="EMBL" id="KAJ3112568.1"/>
    </source>
</evidence>
<dbReference type="AlphaFoldDB" id="A0AAD5XDY2"/>
<sequence>MSVDPGEYLKKGISALRREDLPLAVEFFFAAIAKEERNSRFNVVTVKLLFSCFVSETKGLNPHLFDMDSLLGIARDDMRHPLSRLPALRAVIWIKHSEGKFSTSRNLLNLLRALSKSLLESNLSPSKKIITGIKVSNENVRFSDSSELEFVEYYNSFAQSQIAGFRNDVPMKTDFCKLASDYTFDDSKENVDKLFKFIYSFSINGDLLFVNTETFSTIKFLKNVERKMSNDSVGHCLAVFGRAILYYRLYDYENAMRKFLQFVAMGISVSVIPDNYYGRLLNLAIVYISFLADPKQFRRKQFDLAFKADDEMRDIVNAEDFVPICFPLPKAEVLETRISKCFNCETDFLQNVLKPCVQCRKAYFCSDKCLVESWPKHRSICREFQSFVVDDTVVIHSLIEADECQWNGCVRKIVGKNQAGKWEVEDFYGIAKMQVNSENMTWVW</sequence>
<dbReference type="Pfam" id="PF01753">
    <property type="entry name" value="zf-MYND"/>
    <property type="match status" value="1"/>
</dbReference>
<dbReference type="Proteomes" id="UP001211907">
    <property type="component" value="Unassembled WGS sequence"/>
</dbReference>
<keyword evidence="1" id="KW-0479">Metal-binding</keyword>
<dbReference type="Gene3D" id="6.10.140.2220">
    <property type="match status" value="1"/>
</dbReference>
<gene>
    <name evidence="6" type="ORF">HK100_002284</name>
</gene>
<dbReference type="PROSITE" id="PS01360">
    <property type="entry name" value="ZF_MYND_1"/>
    <property type="match status" value="1"/>
</dbReference>
<proteinExistence type="predicted"/>
<evidence type="ECO:0000256" key="3">
    <source>
        <dbReference type="ARBA" id="ARBA00022833"/>
    </source>
</evidence>
<evidence type="ECO:0000313" key="7">
    <source>
        <dbReference type="Proteomes" id="UP001211907"/>
    </source>
</evidence>
<comment type="caution">
    <text evidence="6">The sequence shown here is derived from an EMBL/GenBank/DDBJ whole genome shotgun (WGS) entry which is preliminary data.</text>
</comment>
<accession>A0AAD5XDY2</accession>
<keyword evidence="2 4" id="KW-0863">Zinc-finger</keyword>
<evidence type="ECO:0000256" key="4">
    <source>
        <dbReference type="PROSITE-ProRule" id="PRU00134"/>
    </source>
</evidence>
<dbReference type="InterPro" id="IPR002893">
    <property type="entry name" value="Znf_MYND"/>
</dbReference>